<keyword evidence="4" id="KW-0732">Signal</keyword>
<dbReference type="SMART" id="SM00042">
    <property type="entry name" value="CUB"/>
    <property type="match status" value="5"/>
</dbReference>
<proteinExistence type="predicted"/>
<dbReference type="FunFam" id="2.60.120.290:FF:000005">
    <property type="entry name" value="Procollagen C-endopeptidase enhancer 1"/>
    <property type="match status" value="1"/>
</dbReference>
<dbReference type="Pfam" id="PF00431">
    <property type="entry name" value="CUB"/>
    <property type="match status" value="4"/>
</dbReference>
<dbReference type="PANTHER" id="PTHR47537:SF6">
    <property type="entry name" value="CUB DOMAIN-CONTAINING PROTEIN"/>
    <property type="match status" value="1"/>
</dbReference>
<dbReference type="OrthoDB" id="6022136at2759"/>
<dbReference type="GO" id="GO:0005886">
    <property type="term" value="C:plasma membrane"/>
    <property type="evidence" value="ECO:0007669"/>
    <property type="project" value="TreeGrafter"/>
</dbReference>
<evidence type="ECO:0000313" key="5">
    <source>
        <dbReference type="EMBL" id="CAD7222138.1"/>
    </source>
</evidence>
<comment type="caution">
    <text evidence="1">Lacks conserved residue(s) required for the propagation of feature annotation.</text>
</comment>
<feature type="compositionally biased region" description="Polar residues" evidence="2">
    <location>
        <begin position="119"/>
        <end position="128"/>
    </location>
</feature>
<dbReference type="InterPro" id="IPR035914">
    <property type="entry name" value="Sperma_CUB_dom_sf"/>
</dbReference>
<feature type="region of interest" description="Disordered" evidence="2">
    <location>
        <begin position="108"/>
        <end position="153"/>
    </location>
</feature>
<accession>A0A7R8VZV3</accession>
<sequence length="1320" mass="148754">MIATFRLVAVCSIVLLSLKTEIVQSAPSPQIPASEARNGTSSDKKPIRTRFPLPLPSFNLGGAFAHLPILHVPTTLQLNDQARKALVSFFGAARALQYLIQRELKTTAPKSDPTKANDGAQNVTSNSLDKNHTSSKPRRDISDQDNASSELVQDHSPEQLEAMEAQAIQEVLDKLPPETVNQVIQHLVQQEQALFQRQQEQQLLQQQQEQEFLGNLEHNFSNDQQHHLILEQNQPDILRKQEFLRHEQQKAPRQEVHELPRQQQKDFLQQQEVLRQRNFPSQEELFRNHEQKLPQQQRFLTQQQRQSPISQEQELLKQEFVLRQNQDRTGSSGAVHTRSVFERAAASPQEKPSQPRQRLILRYAAPDEEEEILKSTPAGKISQRKALSFNGGTFHPTLPWPTALHRVDSAADRFPSRLSAQRRQQLTPAGELGQQKRKRSSRATLHLLVLMQKQLSPNTSVVAFAWMMAGLSSCGLLVIVALPIIQAPVFVDGVCDRVFSYDAIPNNGTFTAPTLENPNEEGLQCVYMFIAGPGQRVKIRFRNIDLRGIPPECSEHEYIDLYTQIEDPTPHEYGPIDPRNIDLVKTPFGGRYCGRIPPRLRISLYRTLAIGYFTDKNETTEDRFWGEYAFIDASNYSVGVQTPGTVCNFTIRSTAALRKGMFLSPTYPGAYPKNITCSYRLKGEPNQRIRLEFRDFDLFAAGEYCPFDYVRLYDGPTEEAPLMGSYCGPTRNLVVFSESENLLVVFKSLGRMADMQNRGYQALFEFSVHFVKLDFITESSGEHIRGTQCDQKVLSVGRSNGTVVSPNYPFLFLPNMICRYFIYGLQDKEHLERVRIEFERFGIPAKDGTGGSMATQCESAYLRVYLNGQEVMGDYGNPDGNFCGERLPPVMVSNGPRILLIFSAGTTPGTGFKAKYTFETEYLIPGTPRPERGCHFSYVSATRSRGEFNSPRFPAYYPSNTTCTYVFKPQRNQQVQIVFQAFSLSVQNATATYGDTCLGEDYVEIFNVYRDSSETMVGRYCSIWTPGPIESNQGADSMKIIMHANHVLSGAGFKAHYEFIDMKSVFGECGGNISGTEDGVIETPNFGPEMNLTYKKSQTCNWYIHARPGYRILLWFETFGVEGDAITRGCGTAAVRVWVSPKKNPQEICGENLKLDWREFQSEGQTLRLLFIASSRAIGGKGFRAIWTQVLDQETCDQFMCSTRGFCISKDLICNQRRNCGDGDTSDEDSNCLPFAQRRHEMDLFLLLGVALGLFCVMLIGLCVCCQRSCYKKREKAGTPLPLSPHTPVRPGSLVQVCDHHSSTLTGLRMAQHTTSADAI</sequence>
<dbReference type="CDD" id="cd00041">
    <property type="entry name" value="CUB"/>
    <property type="match status" value="5"/>
</dbReference>
<evidence type="ECO:0000256" key="4">
    <source>
        <dbReference type="SAM" id="SignalP"/>
    </source>
</evidence>
<dbReference type="SMART" id="SM00192">
    <property type="entry name" value="LDLa"/>
    <property type="match status" value="1"/>
</dbReference>
<dbReference type="SUPFAM" id="SSF49854">
    <property type="entry name" value="Spermadhesin, CUB domain"/>
    <property type="match status" value="5"/>
</dbReference>
<organism evidence="5">
    <name type="scientific">Cyprideis torosa</name>
    <dbReference type="NCBI Taxonomy" id="163714"/>
    <lineage>
        <taxon>Eukaryota</taxon>
        <taxon>Metazoa</taxon>
        <taxon>Ecdysozoa</taxon>
        <taxon>Arthropoda</taxon>
        <taxon>Crustacea</taxon>
        <taxon>Oligostraca</taxon>
        <taxon>Ostracoda</taxon>
        <taxon>Podocopa</taxon>
        <taxon>Podocopida</taxon>
        <taxon>Cytherocopina</taxon>
        <taxon>Cytheroidea</taxon>
        <taxon>Cytherideidae</taxon>
        <taxon>Cyprideis</taxon>
    </lineage>
</organism>
<protein>
    <submittedName>
        <fullName evidence="5">Uncharacterized protein</fullName>
    </submittedName>
</protein>
<keyword evidence="3" id="KW-0812">Transmembrane</keyword>
<feature type="signal peptide" evidence="4">
    <location>
        <begin position="1"/>
        <end position="25"/>
    </location>
</feature>
<gene>
    <name evidence="5" type="ORF">CTOB1V02_LOCUS154</name>
</gene>
<name>A0A7R8VZV3_9CRUS</name>
<feature type="chain" id="PRO_5043568529" evidence="4">
    <location>
        <begin position="26"/>
        <end position="1320"/>
    </location>
</feature>
<dbReference type="InterPro" id="IPR002172">
    <property type="entry name" value="LDrepeatLR_classA_rpt"/>
</dbReference>
<feature type="region of interest" description="Disordered" evidence="2">
    <location>
        <begin position="27"/>
        <end position="48"/>
    </location>
</feature>
<dbReference type="EMBL" id="OB660030">
    <property type="protein sequence ID" value="CAD7222138.1"/>
    <property type="molecule type" value="Genomic_DNA"/>
</dbReference>
<feature type="region of interest" description="Disordered" evidence="2">
    <location>
        <begin position="418"/>
        <end position="439"/>
    </location>
</feature>
<dbReference type="InterPro" id="IPR053207">
    <property type="entry name" value="Non-NMDA_GluR_Accessory"/>
</dbReference>
<dbReference type="PROSITE" id="PS01180">
    <property type="entry name" value="CUB"/>
    <property type="match status" value="5"/>
</dbReference>
<feature type="compositionally biased region" description="Basic and acidic residues" evidence="2">
    <location>
        <begin position="129"/>
        <end position="142"/>
    </location>
</feature>
<keyword evidence="3" id="KW-0472">Membrane</keyword>
<feature type="transmembrane region" description="Helical" evidence="3">
    <location>
        <begin position="1244"/>
        <end position="1266"/>
    </location>
</feature>
<dbReference type="InterPro" id="IPR000859">
    <property type="entry name" value="CUB_dom"/>
</dbReference>
<feature type="compositionally biased region" description="Polar residues" evidence="2">
    <location>
        <begin position="418"/>
        <end position="427"/>
    </location>
</feature>
<dbReference type="Gene3D" id="2.60.120.290">
    <property type="entry name" value="Spermadhesin, CUB domain"/>
    <property type="match status" value="5"/>
</dbReference>
<evidence type="ECO:0000256" key="3">
    <source>
        <dbReference type="SAM" id="Phobius"/>
    </source>
</evidence>
<keyword evidence="3" id="KW-1133">Transmembrane helix</keyword>
<dbReference type="CDD" id="cd00112">
    <property type="entry name" value="LDLa"/>
    <property type="match status" value="1"/>
</dbReference>
<reference evidence="5" key="1">
    <citation type="submission" date="2020-11" db="EMBL/GenBank/DDBJ databases">
        <authorList>
            <person name="Tran Van P."/>
        </authorList>
    </citation>
    <scope>NUCLEOTIDE SEQUENCE</scope>
</reference>
<evidence type="ECO:0000256" key="1">
    <source>
        <dbReference type="PROSITE-ProRule" id="PRU00124"/>
    </source>
</evidence>
<dbReference type="PROSITE" id="PS50068">
    <property type="entry name" value="LDLRA_2"/>
    <property type="match status" value="1"/>
</dbReference>
<dbReference type="PANTHER" id="PTHR47537">
    <property type="entry name" value="CUBILIN"/>
    <property type="match status" value="1"/>
</dbReference>
<evidence type="ECO:0000256" key="2">
    <source>
        <dbReference type="SAM" id="MobiDB-lite"/>
    </source>
</evidence>